<dbReference type="HAMAP" id="MF_01972">
    <property type="entry name" value="T23O"/>
    <property type="match status" value="1"/>
</dbReference>
<evidence type="ECO:0000256" key="4">
    <source>
        <dbReference type="ARBA" id="ARBA00022964"/>
    </source>
</evidence>
<sequence>MADKFASSVDVSGEDIHWDMKDKMSYAGYLGLDTLLASQHPLSDEHDEMLFILIHQVGEIWMKLILHETAGAVAHLRKDEIGPALKMFTRVARVQEQLIAAWDVLATMTPADYLAFRDSLGQSSGFQSYQYRTMEFRLGNKNAELARVHKSNPQAWDMVTGALEAPSLWDETLRLLARRGYAIPADKIERDWTQPYEPSKAVEDVWREIYRDSKTHWEAYELGEKLVDLEHKFQQWRFNHMKTVERIIGYRRGTGGTAGVGYLVKALDLRFFPEIWTVRTSL</sequence>
<dbReference type="NCBIfam" id="TIGR03036">
    <property type="entry name" value="trp_2_3_diox"/>
    <property type="match status" value="1"/>
</dbReference>
<dbReference type="Gene3D" id="1.20.58.480">
    <property type="match status" value="1"/>
</dbReference>
<evidence type="ECO:0000256" key="8">
    <source>
        <dbReference type="ARBA" id="ARBA00050412"/>
    </source>
</evidence>
<dbReference type="EC" id="1.13.11.11" evidence="9"/>
<dbReference type="PANTHER" id="PTHR10138:SF0">
    <property type="entry name" value="TRYPTOPHAN 2,3-DIOXYGENASE"/>
    <property type="match status" value="1"/>
</dbReference>
<reference evidence="10 11" key="1">
    <citation type="submission" date="2016-10" db="EMBL/GenBank/DDBJ databases">
        <authorList>
            <person name="de Groot N.N."/>
        </authorList>
    </citation>
    <scope>NUCLEOTIDE SEQUENCE [LARGE SCALE GENOMIC DNA]</scope>
    <source>
        <strain evidence="10 11">DSM 16077</strain>
    </source>
</reference>
<dbReference type="GO" id="GO:0019442">
    <property type="term" value="P:L-tryptophan catabolic process to acetyl-CoA"/>
    <property type="evidence" value="ECO:0007669"/>
    <property type="project" value="TreeGrafter"/>
</dbReference>
<dbReference type="GO" id="GO:0020037">
    <property type="term" value="F:heme binding"/>
    <property type="evidence" value="ECO:0007669"/>
    <property type="project" value="UniProtKB-UniRule"/>
</dbReference>
<keyword evidence="4 9" id="KW-0223">Dioxygenase</keyword>
<dbReference type="Proteomes" id="UP000199759">
    <property type="component" value="Unassembled WGS sequence"/>
</dbReference>
<keyword evidence="5 9" id="KW-0560">Oxidoreductase</keyword>
<dbReference type="Pfam" id="PF03301">
    <property type="entry name" value="Trp_dioxygenase"/>
    <property type="match status" value="2"/>
</dbReference>
<dbReference type="GO" id="GO:0004833">
    <property type="term" value="F:L-tryptophan 2,3-dioxygenase activity"/>
    <property type="evidence" value="ECO:0007669"/>
    <property type="project" value="UniProtKB-UniRule"/>
</dbReference>
<dbReference type="EMBL" id="FNHG01000003">
    <property type="protein sequence ID" value="SDL93487.1"/>
    <property type="molecule type" value="Genomic_DNA"/>
</dbReference>
<evidence type="ECO:0000256" key="7">
    <source>
        <dbReference type="ARBA" id="ARBA00023079"/>
    </source>
</evidence>
<keyword evidence="6 9" id="KW-0408">Iron</keyword>
<comment type="pathway">
    <text evidence="9">Amino-acid degradation; L-tryptophan degradation via kynurenine pathway; L-kynurenine from L-tryptophan: step 1/2.</text>
</comment>
<comment type="subunit">
    <text evidence="1 9">Homotetramer.</text>
</comment>
<keyword evidence="2 9" id="KW-0349">Heme</keyword>
<dbReference type="GO" id="GO:0046872">
    <property type="term" value="F:metal ion binding"/>
    <property type="evidence" value="ECO:0007669"/>
    <property type="project" value="UniProtKB-KW"/>
</dbReference>
<name>A0A1G9P5I1_9PROT</name>
<evidence type="ECO:0000256" key="9">
    <source>
        <dbReference type="HAMAP-Rule" id="MF_01972"/>
    </source>
</evidence>
<evidence type="ECO:0000313" key="11">
    <source>
        <dbReference type="Proteomes" id="UP000199759"/>
    </source>
</evidence>
<dbReference type="AlphaFoldDB" id="A0A1G9P5I1"/>
<dbReference type="OrthoDB" id="9776847at2"/>
<dbReference type="GO" id="GO:0019441">
    <property type="term" value="P:L-tryptophan catabolic process to kynurenine"/>
    <property type="evidence" value="ECO:0007669"/>
    <property type="project" value="UniProtKB-UniRule"/>
</dbReference>
<feature type="binding site" evidence="9">
    <location>
        <position position="254"/>
    </location>
    <ligand>
        <name>substrate</name>
    </ligand>
</feature>
<keyword evidence="11" id="KW-1185">Reference proteome</keyword>
<evidence type="ECO:0000256" key="1">
    <source>
        <dbReference type="ARBA" id="ARBA00011881"/>
    </source>
</evidence>
<dbReference type="STRING" id="144026.SAMN04488568_103100"/>
<dbReference type="InterPro" id="IPR037217">
    <property type="entry name" value="Trp/Indoleamine_2_3_dOase-like"/>
</dbReference>
<dbReference type="InterPro" id="IPR017485">
    <property type="entry name" value="Trp_2-3-dOase_bac"/>
</dbReference>
<evidence type="ECO:0000256" key="2">
    <source>
        <dbReference type="ARBA" id="ARBA00022617"/>
    </source>
</evidence>
<gene>
    <name evidence="9" type="primary">kynA</name>
    <name evidence="10" type="ORF">SAMN04488568_103100</name>
</gene>
<evidence type="ECO:0000313" key="10">
    <source>
        <dbReference type="EMBL" id="SDL93487.1"/>
    </source>
</evidence>
<evidence type="ECO:0000256" key="6">
    <source>
        <dbReference type="ARBA" id="ARBA00023004"/>
    </source>
</evidence>
<organism evidence="10 11">
    <name type="scientific">Maricaulis salignorans</name>
    <dbReference type="NCBI Taxonomy" id="144026"/>
    <lineage>
        <taxon>Bacteria</taxon>
        <taxon>Pseudomonadati</taxon>
        <taxon>Pseudomonadota</taxon>
        <taxon>Alphaproteobacteria</taxon>
        <taxon>Maricaulales</taxon>
        <taxon>Maricaulaceae</taxon>
        <taxon>Maricaulis</taxon>
    </lineage>
</organism>
<dbReference type="PANTHER" id="PTHR10138">
    <property type="entry name" value="TRYPTOPHAN 2,3-DIOXYGENASE"/>
    <property type="match status" value="1"/>
</dbReference>
<comment type="function">
    <text evidence="9">Heme-dependent dioxygenase that catalyzes the oxidative cleavage of the L-tryptophan (L-Trp) pyrrole ring and converts L-tryptophan to N-formyl-L-kynurenine. Catalyzes the oxidative cleavage of the indole moiety.</text>
</comment>
<proteinExistence type="inferred from homology"/>
<accession>A0A1G9P5I1</accession>
<dbReference type="FunFam" id="1.20.58.480:FF:000001">
    <property type="entry name" value="Tryptophan 2,3-dioxygenase"/>
    <property type="match status" value="1"/>
</dbReference>
<comment type="similarity">
    <text evidence="9">Belongs to the tryptophan 2,3-dioxygenase family.</text>
</comment>
<evidence type="ECO:0000256" key="5">
    <source>
        <dbReference type="ARBA" id="ARBA00023002"/>
    </source>
</evidence>
<keyword evidence="3 9" id="KW-0479">Metal-binding</keyword>
<evidence type="ECO:0000256" key="3">
    <source>
        <dbReference type="ARBA" id="ARBA00022723"/>
    </source>
</evidence>
<feature type="binding site" evidence="9">
    <location>
        <position position="113"/>
    </location>
    <ligand>
        <name>substrate</name>
    </ligand>
</feature>
<feature type="binding site" evidence="9">
    <location>
        <position position="117"/>
    </location>
    <ligand>
        <name>substrate</name>
    </ligand>
</feature>
<comment type="caution">
    <text evidence="9">Lacks conserved residue(s) required for the propagation of feature annotation.</text>
</comment>
<keyword evidence="7 9" id="KW-0823">Tryptophan catabolism</keyword>
<dbReference type="UniPathway" id="UPA00333">
    <property type="reaction ID" value="UER00453"/>
</dbReference>
<comment type="catalytic activity">
    <reaction evidence="8 9">
        <text>L-tryptophan + O2 = N-formyl-L-kynurenine</text>
        <dbReference type="Rhea" id="RHEA:24536"/>
        <dbReference type="ChEBI" id="CHEBI:15379"/>
        <dbReference type="ChEBI" id="CHEBI:57912"/>
        <dbReference type="ChEBI" id="CHEBI:58629"/>
        <dbReference type="EC" id="1.13.11.11"/>
    </reaction>
</comment>
<dbReference type="RefSeq" id="WP_091767205.1">
    <property type="nucleotide sequence ID" value="NZ_FNHG01000003.1"/>
</dbReference>
<comment type="cofactor">
    <cofactor evidence="9">
        <name>heme</name>
        <dbReference type="ChEBI" id="CHEBI:30413"/>
    </cofactor>
    <text evidence="9">Binds 1 heme group per subunit.</text>
</comment>
<feature type="binding site" description="axial binding residue" evidence="9">
    <location>
        <position position="240"/>
    </location>
    <ligand>
        <name>heme</name>
        <dbReference type="ChEBI" id="CHEBI:30413"/>
    </ligand>
    <ligandPart>
        <name>Fe</name>
        <dbReference type="ChEBI" id="CHEBI:18248"/>
    </ligandPart>
</feature>
<protein>
    <recommendedName>
        <fullName evidence="9">Tryptophan 2,3-dioxygenase</fullName>
        <shortName evidence="9">TDO</shortName>
        <ecNumber evidence="9">1.13.11.11</ecNumber>
    </recommendedName>
    <alternativeName>
        <fullName evidence="9">Tryptamin 2,3-dioxygenase</fullName>
    </alternativeName>
    <alternativeName>
        <fullName evidence="9">Tryptophan oxygenase</fullName>
        <shortName evidence="9">TO</shortName>
        <shortName evidence="9">TRPO</shortName>
    </alternativeName>
    <alternativeName>
        <fullName evidence="9">Tryptophan pyrrolase</fullName>
    </alternativeName>
    <alternativeName>
        <fullName evidence="9">Tryptophanase</fullName>
    </alternativeName>
</protein>
<dbReference type="SUPFAM" id="SSF140959">
    <property type="entry name" value="Indolic compounds 2,3-dioxygenase-like"/>
    <property type="match status" value="1"/>
</dbReference>
<dbReference type="InterPro" id="IPR004981">
    <property type="entry name" value="Trp_2_3_dOase"/>
</dbReference>